<keyword evidence="5" id="KW-1185">Reference proteome</keyword>
<sequence length="244" mass="26160">MHFNKLVVYLFLGSVSSAVSAPVSRDVSTKTPSSKSTRGISERSNAQGAISTVESSSQLGTELTGTLSSSTQVVVPVESLAATEALDDGWVLVPRPTPGQDPAPTTSEPEHHEPHPADPTTLPEPQYSSAPGEISLGKRPKLITLLHTTVIAFIMTANIPSLTLNNGTRMPSVGLGCWMGIPGEDERVYYMCLNAIKTGYRHFDTAAGYGNEKQVGKAIRDSGIPRTEIFLTTKLPFARRLKKV</sequence>
<dbReference type="InterPro" id="IPR020471">
    <property type="entry name" value="AKR"/>
</dbReference>
<reference evidence="4 5" key="2">
    <citation type="submission" date="2017-02" db="EMBL/GenBank/DDBJ databases">
        <title>A genome survey and senescence transcriptome analysis in Lentinula edodes.</title>
        <authorList>
            <person name="Sakamoto Y."/>
            <person name="Nakade K."/>
            <person name="Sato S."/>
            <person name="Yoshida Y."/>
            <person name="Miyazaki K."/>
            <person name="Natsume S."/>
            <person name="Konno N."/>
        </authorList>
    </citation>
    <scope>NUCLEOTIDE SEQUENCE [LARGE SCALE GENOMIC DNA]</scope>
    <source>
        <strain evidence="4 5">NBRC 111202</strain>
    </source>
</reference>
<feature type="region of interest" description="Disordered" evidence="1">
    <location>
        <begin position="88"/>
        <end position="134"/>
    </location>
</feature>
<dbReference type="STRING" id="5353.A0A1Q3DW20"/>
<keyword evidence="2" id="KW-0732">Signal</keyword>
<protein>
    <submittedName>
        <fullName evidence="4">Aado keto reductase</fullName>
    </submittedName>
</protein>
<dbReference type="SUPFAM" id="SSF51430">
    <property type="entry name" value="NAD(P)-linked oxidoreductase"/>
    <property type="match status" value="1"/>
</dbReference>
<dbReference type="AlphaFoldDB" id="A0A1Q3DW20"/>
<evidence type="ECO:0000259" key="3">
    <source>
        <dbReference type="Pfam" id="PF00248"/>
    </source>
</evidence>
<dbReference type="Gene3D" id="3.20.20.100">
    <property type="entry name" value="NADP-dependent oxidoreductase domain"/>
    <property type="match status" value="1"/>
</dbReference>
<comment type="caution">
    <text evidence="4">The sequence shown here is derived from an EMBL/GenBank/DDBJ whole genome shotgun (WGS) entry which is preliminary data.</text>
</comment>
<dbReference type="InterPro" id="IPR036812">
    <property type="entry name" value="NAD(P)_OxRdtase_dom_sf"/>
</dbReference>
<proteinExistence type="predicted"/>
<dbReference type="Pfam" id="PF00248">
    <property type="entry name" value="Aldo_ket_red"/>
    <property type="match status" value="1"/>
</dbReference>
<evidence type="ECO:0000256" key="2">
    <source>
        <dbReference type="SAM" id="SignalP"/>
    </source>
</evidence>
<name>A0A1Q3DW20_LENED</name>
<reference evidence="4 5" key="1">
    <citation type="submission" date="2016-08" db="EMBL/GenBank/DDBJ databases">
        <authorList>
            <consortium name="Lentinula edodes genome sequencing consortium"/>
            <person name="Sakamoto Y."/>
            <person name="Nakade K."/>
            <person name="Sato S."/>
            <person name="Yoshida Y."/>
            <person name="Miyazaki K."/>
            <person name="Natsume S."/>
            <person name="Konno N."/>
        </authorList>
    </citation>
    <scope>NUCLEOTIDE SEQUENCE [LARGE SCALE GENOMIC DNA]</scope>
    <source>
        <strain evidence="4 5">NBRC 111202</strain>
    </source>
</reference>
<dbReference type="PANTHER" id="PTHR43827:SF13">
    <property type="entry name" value="ALDO_KETO REDUCTASE FAMILY PROTEIN"/>
    <property type="match status" value="1"/>
</dbReference>
<accession>A0A1Q3DW20</accession>
<feature type="signal peptide" evidence="2">
    <location>
        <begin position="1"/>
        <end position="20"/>
    </location>
</feature>
<evidence type="ECO:0000256" key="1">
    <source>
        <dbReference type="SAM" id="MobiDB-lite"/>
    </source>
</evidence>
<evidence type="ECO:0000313" key="4">
    <source>
        <dbReference type="EMBL" id="GAV99192.1"/>
    </source>
</evidence>
<dbReference type="EMBL" id="BDGU01000012">
    <property type="protein sequence ID" value="GAV99192.1"/>
    <property type="molecule type" value="Genomic_DNA"/>
</dbReference>
<organism evidence="4 5">
    <name type="scientific">Lentinula edodes</name>
    <name type="common">Shiitake mushroom</name>
    <name type="synonym">Lentinus edodes</name>
    <dbReference type="NCBI Taxonomy" id="5353"/>
    <lineage>
        <taxon>Eukaryota</taxon>
        <taxon>Fungi</taxon>
        <taxon>Dikarya</taxon>
        <taxon>Basidiomycota</taxon>
        <taxon>Agaricomycotina</taxon>
        <taxon>Agaricomycetes</taxon>
        <taxon>Agaricomycetidae</taxon>
        <taxon>Agaricales</taxon>
        <taxon>Marasmiineae</taxon>
        <taxon>Omphalotaceae</taxon>
        <taxon>Lentinula</taxon>
    </lineage>
</organism>
<gene>
    <name evidence="4" type="ORF">LENED_000633</name>
</gene>
<dbReference type="InterPro" id="IPR023210">
    <property type="entry name" value="NADP_OxRdtase_dom"/>
</dbReference>
<dbReference type="PROSITE" id="PS00798">
    <property type="entry name" value="ALDOKETO_REDUCTASE_1"/>
    <property type="match status" value="1"/>
</dbReference>
<dbReference type="GO" id="GO:0016491">
    <property type="term" value="F:oxidoreductase activity"/>
    <property type="evidence" value="ECO:0007669"/>
    <property type="project" value="InterPro"/>
</dbReference>
<feature type="compositionally biased region" description="Polar residues" evidence="1">
    <location>
        <begin position="29"/>
        <end position="54"/>
    </location>
</feature>
<feature type="domain" description="NADP-dependent oxidoreductase" evidence="3">
    <location>
        <begin position="174"/>
        <end position="235"/>
    </location>
</feature>
<feature type="chain" id="PRO_5010253791" evidence="2">
    <location>
        <begin position="21"/>
        <end position="244"/>
    </location>
</feature>
<feature type="region of interest" description="Disordered" evidence="1">
    <location>
        <begin position="21"/>
        <end position="58"/>
    </location>
</feature>
<dbReference type="InterPro" id="IPR018170">
    <property type="entry name" value="Aldo/ket_reductase_CS"/>
</dbReference>
<evidence type="ECO:0000313" key="5">
    <source>
        <dbReference type="Proteomes" id="UP000188533"/>
    </source>
</evidence>
<dbReference type="PANTHER" id="PTHR43827">
    <property type="entry name" value="2,5-DIKETO-D-GLUCONIC ACID REDUCTASE"/>
    <property type="match status" value="1"/>
</dbReference>
<dbReference type="Proteomes" id="UP000188533">
    <property type="component" value="Unassembled WGS sequence"/>
</dbReference>